<proteinExistence type="predicted"/>
<name>A0A086T6A3_HAPC1</name>
<dbReference type="AlphaFoldDB" id="A0A086T6A3"/>
<reference evidence="3" key="1">
    <citation type="journal article" date="2014" name="Genome Announc.">
        <title>Genome sequence and annotation of Acremonium chrysogenum, producer of the beta-lactam antibiotic cephalosporin C.</title>
        <authorList>
            <person name="Terfehr D."/>
            <person name="Dahlmann T.A."/>
            <person name="Specht T."/>
            <person name="Zadra I."/>
            <person name="Kuernsteiner H."/>
            <person name="Kueck U."/>
        </authorList>
    </citation>
    <scope>NUCLEOTIDE SEQUENCE [LARGE SCALE GENOMIC DNA]</scope>
    <source>
        <strain evidence="3">ATCC 11550 / CBS 779.69 / DSM 880 / IAM 14645 / JCM 23072 / IMI 49137</strain>
    </source>
</reference>
<comment type="caution">
    <text evidence="2">The sequence shown here is derived from an EMBL/GenBank/DDBJ whole genome shotgun (WGS) entry which is preliminary data.</text>
</comment>
<organism evidence="2 3">
    <name type="scientific">Hapsidospora chrysogenum (strain ATCC 11550 / CBS 779.69 / DSM 880 / IAM 14645 / JCM 23072 / IMI 49137)</name>
    <name type="common">Acremonium chrysogenum</name>
    <dbReference type="NCBI Taxonomy" id="857340"/>
    <lineage>
        <taxon>Eukaryota</taxon>
        <taxon>Fungi</taxon>
        <taxon>Dikarya</taxon>
        <taxon>Ascomycota</taxon>
        <taxon>Pezizomycotina</taxon>
        <taxon>Sordariomycetes</taxon>
        <taxon>Hypocreomycetidae</taxon>
        <taxon>Hypocreales</taxon>
        <taxon>Bionectriaceae</taxon>
        <taxon>Hapsidospora</taxon>
    </lineage>
</organism>
<feature type="chain" id="PRO_5001815338" evidence="1">
    <location>
        <begin position="19"/>
        <end position="95"/>
    </location>
</feature>
<dbReference type="Proteomes" id="UP000029964">
    <property type="component" value="Unassembled WGS sequence"/>
</dbReference>
<sequence length="95" mass="9948">MKFSAIIATAGLVASAAAKDVEVCKGVGFVDCVPVSSAWTCDNLVSGDGRPFVSGRVTSWGSCDIFSENGCSGISNNMDTEGWSKFPFNVKSIRC</sequence>
<accession>A0A086T6A3</accession>
<dbReference type="HOGENOM" id="CLU_182411_0_0_1"/>
<keyword evidence="3" id="KW-1185">Reference proteome</keyword>
<feature type="signal peptide" evidence="1">
    <location>
        <begin position="1"/>
        <end position="18"/>
    </location>
</feature>
<dbReference type="OrthoDB" id="5135415at2759"/>
<evidence type="ECO:0000256" key="1">
    <source>
        <dbReference type="SAM" id="SignalP"/>
    </source>
</evidence>
<dbReference type="EMBL" id="JPKY01000041">
    <property type="protein sequence ID" value="KFH44885.1"/>
    <property type="molecule type" value="Genomic_DNA"/>
</dbReference>
<protein>
    <submittedName>
        <fullName evidence="2">Uncharacterized protein</fullName>
    </submittedName>
</protein>
<evidence type="ECO:0000313" key="2">
    <source>
        <dbReference type="EMBL" id="KFH44885.1"/>
    </source>
</evidence>
<gene>
    <name evidence="2" type="ORF">ACRE_043610</name>
</gene>
<evidence type="ECO:0000313" key="3">
    <source>
        <dbReference type="Proteomes" id="UP000029964"/>
    </source>
</evidence>
<keyword evidence="1" id="KW-0732">Signal</keyword>